<dbReference type="AlphaFoldDB" id="A0AAD9X3C1"/>
<accession>A0AAD9X3C1</accession>
<proteinExistence type="predicted"/>
<protein>
    <submittedName>
        <fullName evidence="1">Uncharacterized protein</fullName>
    </submittedName>
</protein>
<gene>
    <name evidence="1" type="ORF">Ddye_011925</name>
</gene>
<comment type="caution">
    <text evidence="1">The sequence shown here is derived from an EMBL/GenBank/DDBJ whole genome shotgun (WGS) entry which is preliminary data.</text>
</comment>
<keyword evidence="2" id="KW-1185">Reference proteome</keyword>
<dbReference type="EMBL" id="JANJYI010000004">
    <property type="protein sequence ID" value="KAK2652069.1"/>
    <property type="molecule type" value="Genomic_DNA"/>
</dbReference>
<evidence type="ECO:0000313" key="2">
    <source>
        <dbReference type="Proteomes" id="UP001280121"/>
    </source>
</evidence>
<reference evidence="1" key="1">
    <citation type="journal article" date="2023" name="Plant J.">
        <title>Genome sequences and population genomics provide insights into the demographic history, inbreeding, and mutation load of two 'living fossil' tree species of Dipteronia.</title>
        <authorList>
            <person name="Feng Y."/>
            <person name="Comes H.P."/>
            <person name="Chen J."/>
            <person name="Zhu S."/>
            <person name="Lu R."/>
            <person name="Zhang X."/>
            <person name="Li P."/>
            <person name="Qiu J."/>
            <person name="Olsen K.M."/>
            <person name="Qiu Y."/>
        </authorList>
    </citation>
    <scope>NUCLEOTIDE SEQUENCE</scope>
    <source>
        <strain evidence="1">KIB01</strain>
    </source>
</reference>
<sequence length="142" mass="16219">MDTRITSSDPGSVAPIAKKIKWVRSTIYANGKLHVDFSTVKPIGPIGPNAKKFTSEVCIVFMRHASLNVGKWDDIPEEQIQQVVDRVLSKFDVDISRSYVQDWMLWKMKLEHRIARREAQDARMTELMSKFASSNIGSFDMD</sequence>
<organism evidence="1 2">
    <name type="scientific">Dipteronia dyeriana</name>
    <dbReference type="NCBI Taxonomy" id="168575"/>
    <lineage>
        <taxon>Eukaryota</taxon>
        <taxon>Viridiplantae</taxon>
        <taxon>Streptophyta</taxon>
        <taxon>Embryophyta</taxon>
        <taxon>Tracheophyta</taxon>
        <taxon>Spermatophyta</taxon>
        <taxon>Magnoliopsida</taxon>
        <taxon>eudicotyledons</taxon>
        <taxon>Gunneridae</taxon>
        <taxon>Pentapetalae</taxon>
        <taxon>rosids</taxon>
        <taxon>malvids</taxon>
        <taxon>Sapindales</taxon>
        <taxon>Sapindaceae</taxon>
        <taxon>Hippocastanoideae</taxon>
        <taxon>Acereae</taxon>
        <taxon>Dipteronia</taxon>
    </lineage>
</organism>
<evidence type="ECO:0000313" key="1">
    <source>
        <dbReference type="EMBL" id="KAK2652069.1"/>
    </source>
</evidence>
<name>A0AAD9X3C1_9ROSI</name>
<dbReference type="Proteomes" id="UP001280121">
    <property type="component" value="Unassembled WGS sequence"/>
</dbReference>